<proteinExistence type="predicted"/>
<evidence type="ECO:0000259" key="1">
    <source>
        <dbReference type="Pfam" id="PF03235"/>
    </source>
</evidence>
<protein>
    <recommendedName>
        <fullName evidence="1">GmrSD restriction endonucleases N-terminal domain-containing protein</fullName>
    </recommendedName>
</protein>
<reference evidence="2 3" key="1">
    <citation type="submission" date="2016-10" db="EMBL/GenBank/DDBJ databases">
        <authorList>
            <person name="de Groot N.N."/>
        </authorList>
    </citation>
    <scope>NUCLEOTIDE SEQUENCE [LARGE SCALE GENOMIC DNA]</scope>
    <source>
        <strain evidence="2 3">CGMCC 1.6117</strain>
    </source>
</reference>
<dbReference type="Pfam" id="PF03235">
    <property type="entry name" value="GmrSD_N"/>
    <property type="match status" value="1"/>
</dbReference>
<evidence type="ECO:0000313" key="3">
    <source>
        <dbReference type="Proteomes" id="UP000182312"/>
    </source>
</evidence>
<accession>A0A1I0TBM4</accession>
<dbReference type="Proteomes" id="UP000182312">
    <property type="component" value="Unassembled WGS sequence"/>
</dbReference>
<dbReference type="OrthoDB" id="9798761at2"/>
<dbReference type="PANTHER" id="PTHR37292">
    <property type="entry name" value="VNG6097C"/>
    <property type="match status" value="1"/>
</dbReference>
<name>A0A1I0TBM4_9RHOB</name>
<dbReference type="PANTHER" id="PTHR37292:SF2">
    <property type="entry name" value="DUF262 DOMAIN-CONTAINING PROTEIN"/>
    <property type="match status" value="1"/>
</dbReference>
<sequence length="74" mass="8763">MTYTSQTIGNLIDDVNRIYLLPAIQRPYVWSTSQIVALFDSLLKGYPISSFMFWAINETTKKEVRCYKFIENYR</sequence>
<dbReference type="AlphaFoldDB" id="A0A1I0TBM4"/>
<dbReference type="InterPro" id="IPR004919">
    <property type="entry name" value="GmrSD_N"/>
</dbReference>
<gene>
    <name evidence="2" type="ORF">SAMN04487972_106142</name>
</gene>
<dbReference type="EMBL" id="FOJO01000006">
    <property type="protein sequence ID" value="SFA49141.1"/>
    <property type="molecule type" value="Genomic_DNA"/>
</dbReference>
<feature type="domain" description="GmrSD restriction endonucleases N-terminal" evidence="1">
    <location>
        <begin position="8"/>
        <end position="61"/>
    </location>
</feature>
<evidence type="ECO:0000313" key="2">
    <source>
        <dbReference type="EMBL" id="SFA49141.1"/>
    </source>
</evidence>
<organism evidence="2 3">
    <name type="scientific">Paracoccus halophilus</name>
    <dbReference type="NCBI Taxonomy" id="376733"/>
    <lineage>
        <taxon>Bacteria</taxon>
        <taxon>Pseudomonadati</taxon>
        <taxon>Pseudomonadota</taxon>
        <taxon>Alphaproteobacteria</taxon>
        <taxon>Rhodobacterales</taxon>
        <taxon>Paracoccaceae</taxon>
        <taxon>Paracoccus</taxon>
    </lineage>
</organism>